<sequence>MATDITEANWQYPHKDPNLEIVGFDGLAKALIDIHGPNWHGSVYNAHFNNIRTGNYQAKPHHCTYNDTAGHDMVRNCVVKGHQSYCLEWIYAGDRRVRCGARLKVVSGGCAKHPNSVDDSMNLLVKNLQAGKITSIRWGQINDPNHVADTLKDPAEIAKEENRAILAKKDAEIAAMRVGEAVDPGKFSVHPDFEDRKVQKQREEQEQRKLEAANKRKSRAGKAVKKVADEDEVPELPRKGLGKSIMKFGKKSNKPDASKWADKKGGANA</sequence>
<organism evidence="2 3">
    <name type="scientific">Didymella glomerata</name>
    <dbReference type="NCBI Taxonomy" id="749621"/>
    <lineage>
        <taxon>Eukaryota</taxon>
        <taxon>Fungi</taxon>
        <taxon>Dikarya</taxon>
        <taxon>Ascomycota</taxon>
        <taxon>Pezizomycotina</taxon>
        <taxon>Dothideomycetes</taxon>
        <taxon>Pleosporomycetidae</taxon>
        <taxon>Pleosporales</taxon>
        <taxon>Pleosporineae</taxon>
        <taxon>Didymellaceae</taxon>
        <taxon>Didymella</taxon>
    </lineage>
</organism>
<gene>
    <name evidence="2" type="ORF">N0V87_004445</name>
</gene>
<dbReference type="EMBL" id="JAPEUV010000036">
    <property type="protein sequence ID" value="KAJ4337697.1"/>
    <property type="molecule type" value="Genomic_DNA"/>
</dbReference>
<keyword evidence="3" id="KW-1185">Reference proteome</keyword>
<protein>
    <submittedName>
        <fullName evidence="2">Uncharacterized protein</fullName>
    </submittedName>
</protein>
<dbReference type="Proteomes" id="UP001140562">
    <property type="component" value="Unassembled WGS sequence"/>
</dbReference>
<accession>A0A9W8X184</accession>
<evidence type="ECO:0000256" key="1">
    <source>
        <dbReference type="SAM" id="MobiDB-lite"/>
    </source>
</evidence>
<evidence type="ECO:0000313" key="2">
    <source>
        <dbReference type="EMBL" id="KAJ4337697.1"/>
    </source>
</evidence>
<evidence type="ECO:0000313" key="3">
    <source>
        <dbReference type="Proteomes" id="UP001140562"/>
    </source>
</evidence>
<comment type="caution">
    <text evidence="2">The sequence shown here is derived from an EMBL/GenBank/DDBJ whole genome shotgun (WGS) entry which is preliminary data.</text>
</comment>
<feature type="region of interest" description="Disordered" evidence="1">
    <location>
        <begin position="184"/>
        <end position="269"/>
    </location>
</feature>
<dbReference type="OrthoDB" id="3779365at2759"/>
<name>A0A9W8X184_9PLEO</name>
<feature type="compositionally biased region" description="Basic and acidic residues" evidence="1">
    <location>
        <begin position="189"/>
        <end position="214"/>
    </location>
</feature>
<feature type="compositionally biased region" description="Basic and acidic residues" evidence="1">
    <location>
        <begin position="253"/>
        <end position="269"/>
    </location>
</feature>
<dbReference type="AlphaFoldDB" id="A0A9W8X184"/>
<feature type="compositionally biased region" description="Basic residues" evidence="1">
    <location>
        <begin position="215"/>
        <end position="225"/>
    </location>
</feature>
<reference evidence="2" key="1">
    <citation type="submission" date="2022-10" db="EMBL/GenBank/DDBJ databases">
        <title>Tapping the CABI collections for fungal endophytes: first genome assemblies for Collariella, Neodidymelliopsis, Ascochyta clinopodiicola, Didymella pomorum, Didymosphaeria variabile, Neocosmospora piperis and Neocucurbitaria cava.</title>
        <authorList>
            <person name="Hill R."/>
        </authorList>
    </citation>
    <scope>NUCLEOTIDE SEQUENCE</scope>
    <source>
        <strain evidence="2">IMI 360193</strain>
    </source>
</reference>
<proteinExistence type="predicted"/>